<reference evidence="2 3" key="1">
    <citation type="submission" date="2016-10" db="EMBL/GenBank/DDBJ databases">
        <authorList>
            <person name="de Groot N.N."/>
        </authorList>
    </citation>
    <scope>NUCLEOTIDE SEQUENCE [LARGE SCALE GENOMIC DNA]</scope>
    <source>
        <strain evidence="2 3">DSM 12130</strain>
    </source>
</reference>
<dbReference type="InterPro" id="IPR003692">
    <property type="entry name" value="Hydantoinase_B"/>
</dbReference>
<dbReference type="OrthoDB" id="9759608at2"/>
<dbReference type="STRING" id="91360.SAMN05660330_04256"/>
<accession>A0A1H0VV18</accession>
<evidence type="ECO:0000313" key="2">
    <source>
        <dbReference type="EMBL" id="SDP82290.1"/>
    </source>
</evidence>
<dbReference type="GO" id="GO:0005829">
    <property type="term" value="C:cytosol"/>
    <property type="evidence" value="ECO:0007669"/>
    <property type="project" value="TreeGrafter"/>
</dbReference>
<name>A0A1H0VV18_9BACT</name>
<evidence type="ECO:0000259" key="1">
    <source>
        <dbReference type="Pfam" id="PF02538"/>
    </source>
</evidence>
<dbReference type="EMBL" id="FNJI01000068">
    <property type="protein sequence ID" value="SDP82290.1"/>
    <property type="molecule type" value="Genomic_DNA"/>
</dbReference>
<dbReference type="InterPro" id="IPR045079">
    <property type="entry name" value="Oxoprolinase-like"/>
</dbReference>
<evidence type="ECO:0000313" key="3">
    <source>
        <dbReference type="Proteomes" id="UP000199073"/>
    </source>
</evidence>
<dbReference type="Proteomes" id="UP000199073">
    <property type="component" value="Unassembled WGS sequence"/>
</dbReference>
<proteinExistence type="predicted"/>
<dbReference type="GO" id="GO:0006749">
    <property type="term" value="P:glutathione metabolic process"/>
    <property type="evidence" value="ECO:0007669"/>
    <property type="project" value="TreeGrafter"/>
</dbReference>
<protein>
    <submittedName>
        <fullName evidence="2">N-methylhydantoinase B</fullName>
    </submittedName>
</protein>
<dbReference type="GO" id="GO:0017168">
    <property type="term" value="F:5-oxoprolinase (ATP-hydrolyzing) activity"/>
    <property type="evidence" value="ECO:0007669"/>
    <property type="project" value="TreeGrafter"/>
</dbReference>
<dbReference type="RefSeq" id="WP_092226149.1">
    <property type="nucleotide sequence ID" value="NZ_FNJI01000068.1"/>
</dbReference>
<keyword evidence="3" id="KW-1185">Reference proteome</keyword>
<gene>
    <name evidence="2" type="ORF">SAMN05660330_04256</name>
</gene>
<organism evidence="2 3">
    <name type="scientific">Desulforhopalus singaporensis</name>
    <dbReference type="NCBI Taxonomy" id="91360"/>
    <lineage>
        <taxon>Bacteria</taxon>
        <taxon>Pseudomonadati</taxon>
        <taxon>Thermodesulfobacteriota</taxon>
        <taxon>Desulfobulbia</taxon>
        <taxon>Desulfobulbales</taxon>
        <taxon>Desulfocapsaceae</taxon>
        <taxon>Desulforhopalus</taxon>
    </lineage>
</organism>
<dbReference type="AlphaFoldDB" id="A0A1H0VV18"/>
<dbReference type="PANTHER" id="PTHR11365">
    <property type="entry name" value="5-OXOPROLINASE RELATED"/>
    <property type="match status" value="1"/>
</dbReference>
<dbReference type="Pfam" id="PF02538">
    <property type="entry name" value="Hydantoinase_B"/>
    <property type="match status" value="1"/>
</dbReference>
<dbReference type="PANTHER" id="PTHR11365:SF23">
    <property type="entry name" value="HYPOTHETICAL 5-OXOPROLINASE (EUROFUNG)-RELATED"/>
    <property type="match status" value="1"/>
</dbReference>
<feature type="domain" description="Hydantoinase B/oxoprolinase" evidence="1">
    <location>
        <begin position="10"/>
        <end position="547"/>
    </location>
</feature>
<sequence>MKNEYKVSLDPVTFEVIRGGFKYIPRRMFESFQKMSFTTIIYEIADFSVSIYDKDVNLIGQNAGCPIHLGAMSFSTRECVNRFPDMSEGDAVVLNDPYAGGTHTPDITVVTPMYYEGKHAGYACARGHWIDVGGGGTGSQAWGTHIASEGFRIFPTKLMEKGKLNEYLVKLMQNQVRMPDRVEGDFMAQIGCCRIAEREMKGLIDRLGFDTVVNKGAKEVVKYTESIFREKIRKMPDGVYEGIDYTESDGITGKTLEVKIKLTVKGDQIGIDFTGTSPLAEGAINSPLANTHGAVLYSLCGMLAPELPINEGLYKAFDIHVPEGCFLNAKWPYPTIGSTTHTATKIATAVWMALNKAVPPEKAIGSTYGECNWYIASINDPKTGAPNLISDLPSGGWGACSSHDGMNACNDPHIVSALLMSAEVAEQCHPVHWLQYEMRPDSGGPGKYRGGVGMVFKFKPKDDMLLSMETSRTKIGAPGTQGGGRGSVQYVLKESRSGSYKTIMGRELDSNIEDLSGWQMSLRSDVKFEKGSSFVLLTGGGGGYGNPLERDIALVQKDVIQGYVSLEGAKNDYGVVIEEQTLEVDEESTTILRKKLSEDSSFKEYIQGPRTDYISLEHLIKNRPDKVMA</sequence>